<evidence type="ECO:0000256" key="4">
    <source>
        <dbReference type="ARBA" id="ARBA00022692"/>
    </source>
</evidence>
<dbReference type="GO" id="GO:0005524">
    <property type="term" value="F:ATP binding"/>
    <property type="evidence" value="ECO:0007669"/>
    <property type="project" value="UniProtKB-UniRule"/>
</dbReference>
<dbReference type="PANTHER" id="PTHR27009">
    <property type="entry name" value="RUST RESISTANCE KINASE LR10-RELATED"/>
    <property type="match status" value="1"/>
</dbReference>
<accession>A0AA41W0S4</accession>
<protein>
    <recommendedName>
        <fullName evidence="14">Protein kinase domain-containing protein</fullName>
    </recommendedName>
</protein>
<keyword evidence="9" id="KW-1133">Transmembrane helix</keyword>
<dbReference type="Pfam" id="PF00069">
    <property type="entry name" value="Pkinase"/>
    <property type="match status" value="1"/>
</dbReference>
<evidence type="ECO:0000256" key="9">
    <source>
        <dbReference type="ARBA" id="ARBA00022989"/>
    </source>
</evidence>
<dbReference type="FunFam" id="1.10.510.10:FF:000590">
    <property type="entry name" value="PR5-like receptor kinase"/>
    <property type="match status" value="1"/>
</dbReference>
<reference evidence="15" key="1">
    <citation type="submission" date="2022-03" db="EMBL/GenBank/DDBJ databases">
        <title>A functionally conserved STORR gene fusion in Papaver species that diverged 16.8 million years ago.</title>
        <authorList>
            <person name="Catania T."/>
        </authorList>
    </citation>
    <scope>NUCLEOTIDE SEQUENCE</scope>
    <source>
        <strain evidence="15">S-191538</strain>
    </source>
</reference>
<gene>
    <name evidence="15" type="ORF">MKW94_028505</name>
</gene>
<feature type="binding site" evidence="12">
    <location>
        <position position="336"/>
    </location>
    <ligand>
        <name>ATP</name>
        <dbReference type="ChEBI" id="CHEBI:30616"/>
    </ligand>
</feature>
<feature type="chain" id="PRO_5041201183" description="Protein kinase domain-containing protein" evidence="13">
    <location>
        <begin position="27"/>
        <end position="617"/>
    </location>
</feature>
<proteinExistence type="predicted"/>
<evidence type="ECO:0000256" key="6">
    <source>
        <dbReference type="ARBA" id="ARBA00022741"/>
    </source>
</evidence>
<dbReference type="Pfam" id="PF13947">
    <property type="entry name" value="GUB_WAK_bind"/>
    <property type="match status" value="1"/>
</dbReference>
<evidence type="ECO:0000256" key="10">
    <source>
        <dbReference type="ARBA" id="ARBA00023136"/>
    </source>
</evidence>
<dbReference type="EMBL" id="JAJJMA010333662">
    <property type="protein sequence ID" value="MCL7050957.1"/>
    <property type="molecule type" value="Genomic_DNA"/>
</dbReference>
<evidence type="ECO:0000256" key="8">
    <source>
        <dbReference type="ARBA" id="ARBA00022840"/>
    </source>
</evidence>
<keyword evidence="2" id="KW-0723">Serine/threonine-protein kinase</keyword>
<dbReference type="Gene3D" id="3.30.200.20">
    <property type="entry name" value="Phosphorylase Kinase, domain 1"/>
    <property type="match status" value="1"/>
</dbReference>
<dbReference type="InterPro" id="IPR017441">
    <property type="entry name" value="Protein_kinase_ATP_BS"/>
</dbReference>
<dbReference type="Proteomes" id="UP001177140">
    <property type="component" value="Unassembled WGS sequence"/>
</dbReference>
<keyword evidence="11" id="KW-0325">Glycoprotein</keyword>
<dbReference type="GO" id="GO:0030247">
    <property type="term" value="F:polysaccharide binding"/>
    <property type="evidence" value="ECO:0007669"/>
    <property type="project" value="InterPro"/>
</dbReference>
<name>A0AA41W0S4_PAPNU</name>
<evidence type="ECO:0000256" key="5">
    <source>
        <dbReference type="ARBA" id="ARBA00022729"/>
    </source>
</evidence>
<dbReference type="Gene3D" id="1.10.510.10">
    <property type="entry name" value="Transferase(Phosphotransferase) domain 1"/>
    <property type="match status" value="1"/>
</dbReference>
<comment type="subcellular location">
    <subcellularLocation>
        <location evidence="1">Membrane</location>
        <topology evidence="1">Single-pass type I membrane protein</topology>
    </subcellularLocation>
</comment>
<keyword evidence="5 13" id="KW-0732">Signal</keyword>
<keyword evidence="4" id="KW-0812">Transmembrane</keyword>
<feature type="domain" description="Protein kinase" evidence="14">
    <location>
        <begin position="307"/>
        <end position="596"/>
    </location>
</feature>
<evidence type="ECO:0000313" key="15">
    <source>
        <dbReference type="EMBL" id="MCL7050957.1"/>
    </source>
</evidence>
<keyword evidence="7" id="KW-0418">Kinase</keyword>
<keyword evidence="3" id="KW-0808">Transferase</keyword>
<dbReference type="PROSITE" id="PS00108">
    <property type="entry name" value="PROTEIN_KINASE_ST"/>
    <property type="match status" value="1"/>
</dbReference>
<dbReference type="GO" id="GO:0016020">
    <property type="term" value="C:membrane"/>
    <property type="evidence" value="ECO:0007669"/>
    <property type="project" value="UniProtKB-SubCell"/>
</dbReference>
<keyword evidence="16" id="KW-1185">Reference proteome</keyword>
<dbReference type="SUPFAM" id="SSF56112">
    <property type="entry name" value="Protein kinase-like (PK-like)"/>
    <property type="match status" value="1"/>
</dbReference>
<dbReference type="SMART" id="SM00220">
    <property type="entry name" value="S_TKc"/>
    <property type="match status" value="1"/>
</dbReference>
<feature type="signal peptide" evidence="13">
    <location>
        <begin position="1"/>
        <end position="26"/>
    </location>
</feature>
<sequence>MNNYFITSFLPCFLFLILIIIPRSSGSSSSFSSPLSSSSGNFSCGDLHDIQCPFVIEGRPPRDCGKLYTAKLFCENNKTISTLVSSKRLLVMGINYWNYREGTIRLMDPGLERDANNCSSMPQHSYDSPRYLNTSPCVKGAASSNMSTYVVVDPEVSEFKNSCTNFLTSWMFYDAPYKARVNNQQTTEETTFFGSYLDVHNQMTKGFIVSYYMNEKIEKPGNIYQLCYPIGRFQPRVTNFIRKVLRSFGLYGDPRFILGAPFVLPILIYTIRKRNLAMNASIEDFLDIYGDQMPIRYSYSDVKKMTNNFKEKLGQGGFGSVYKGSLRNSNRDVAIKVLSSTKGDGQDFINEVATMGKIHHVNVVHLIGFVAERSKQALVYELMPNGSLEKYLFPPQEERSFLISWEKTHGIALGIARGIEYLHRGCGMRILHFDIKPHNILLDENYNPKVSDFGLAKSYSADVSLISVTHGARGTIGYMAPELFYRNIGGVSYKSDVYSFGMLLMEMAGRRKNLNTSADKASQIYFPSWIYRQLNQGNDIAMDDATLEENEIAKKIIIVALWCIQLKPVDRPSMTKVVEMLEGDLGLLQIPDKPFSIADCDGDEDVMSTSLFLSGTD</sequence>
<evidence type="ECO:0000256" key="2">
    <source>
        <dbReference type="ARBA" id="ARBA00022527"/>
    </source>
</evidence>
<evidence type="ECO:0000256" key="11">
    <source>
        <dbReference type="ARBA" id="ARBA00023180"/>
    </source>
</evidence>
<comment type="caution">
    <text evidence="15">The sequence shown here is derived from an EMBL/GenBank/DDBJ whole genome shotgun (WGS) entry which is preliminary data.</text>
</comment>
<keyword evidence="8 12" id="KW-0067">ATP-binding</keyword>
<evidence type="ECO:0000256" key="12">
    <source>
        <dbReference type="PROSITE-ProRule" id="PRU10141"/>
    </source>
</evidence>
<dbReference type="PROSITE" id="PS50011">
    <property type="entry name" value="PROTEIN_KINASE_DOM"/>
    <property type="match status" value="1"/>
</dbReference>
<dbReference type="InterPro" id="IPR011009">
    <property type="entry name" value="Kinase-like_dom_sf"/>
</dbReference>
<dbReference type="GO" id="GO:0004674">
    <property type="term" value="F:protein serine/threonine kinase activity"/>
    <property type="evidence" value="ECO:0007669"/>
    <property type="project" value="UniProtKB-KW"/>
</dbReference>
<dbReference type="AlphaFoldDB" id="A0AA41W0S4"/>
<evidence type="ECO:0000256" key="3">
    <source>
        <dbReference type="ARBA" id="ARBA00022679"/>
    </source>
</evidence>
<keyword evidence="6 12" id="KW-0547">Nucleotide-binding</keyword>
<evidence type="ECO:0000259" key="14">
    <source>
        <dbReference type="PROSITE" id="PS50011"/>
    </source>
</evidence>
<dbReference type="InterPro" id="IPR000719">
    <property type="entry name" value="Prot_kinase_dom"/>
</dbReference>
<dbReference type="PROSITE" id="PS00107">
    <property type="entry name" value="PROTEIN_KINASE_ATP"/>
    <property type="match status" value="1"/>
</dbReference>
<dbReference type="InterPro" id="IPR045874">
    <property type="entry name" value="LRK10/LRL21-25-like"/>
</dbReference>
<evidence type="ECO:0000256" key="7">
    <source>
        <dbReference type="ARBA" id="ARBA00022777"/>
    </source>
</evidence>
<evidence type="ECO:0000256" key="1">
    <source>
        <dbReference type="ARBA" id="ARBA00004479"/>
    </source>
</evidence>
<dbReference type="InterPro" id="IPR008271">
    <property type="entry name" value="Ser/Thr_kinase_AS"/>
</dbReference>
<evidence type="ECO:0000313" key="16">
    <source>
        <dbReference type="Proteomes" id="UP001177140"/>
    </source>
</evidence>
<dbReference type="InterPro" id="IPR025287">
    <property type="entry name" value="WAK_GUB"/>
</dbReference>
<dbReference type="FunFam" id="3.30.200.20:FF:000178">
    <property type="entry name" value="serine/threonine-protein kinase PBS1-like"/>
    <property type="match status" value="1"/>
</dbReference>
<keyword evidence="10" id="KW-0472">Membrane</keyword>
<evidence type="ECO:0000256" key="13">
    <source>
        <dbReference type="SAM" id="SignalP"/>
    </source>
</evidence>
<organism evidence="15 16">
    <name type="scientific">Papaver nudicaule</name>
    <name type="common">Iceland poppy</name>
    <dbReference type="NCBI Taxonomy" id="74823"/>
    <lineage>
        <taxon>Eukaryota</taxon>
        <taxon>Viridiplantae</taxon>
        <taxon>Streptophyta</taxon>
        <taxon>Embryophyta</taxon>
        <taxon>Tracheophyta</taxon>
        <taxon>Spermatophyta</taxon>
        <taxon>Magnoliopsida</taxon>
        <taxon>Ranunculales</taxon>
        <taxon>Papaveraceae</taxon>
        <taxon>Papaveroideae</taxon>
        <taxon>Papaver</taxon>
    </lineage>
</organism>